<protein>
    <submittedName>
        <fullName evidence="2">Putative adenylyltransferase/sulfurtransferase MoeZ</fullName>
    </submittedName>
</protein>
<dbReference type="EMBL" id="CP036268">
    <property type="protein sequence ID" value="QDT38337.1"/>
    <property type="molecule type" value="Genomic_DNA"/>
</dbReference>
<dbReference type="KEGG" id="svp:Pan189_27280"/>
<evidence type="ECO:0000259" key="1">
    <source>
        <dbReference type="PROSITE" id="PS50206"/>
    </source>
</evidence>
<gene>
    <name evidence="2" type="primary">moeZ_3</name>
    <name evidence="2" type="ORF">Pan189_27280</name>
</gene>
<dbReference type="Pfam" id="PF00581">
    <property type="entry name" value="Rhodanese"/>
    <property type="match status" value="1"/>
</dbReference>
<dbReference type="InterPro" id="IPR050229">
    <property type="entry name" value="GlpE_sulfurtransferase"/>
</dbReference>
<dbReference type="InterPro" id="IPR001763">
    <property type="entry name" value="Rhodanese-like_dom"/>
</dbReference>
<keyword evidence="2" id="KW-0808">Transferase</keyword>
<name>A0A517R3B6_9PLAN</name>
<dbReference type="PROSITE" id="PS50206">
    <property type="entry name" value="RHODANESE_3"/>
    <property type="match status" value="1"/>
</dbReference>
<dbReference type="OrthoDB" id="9800872at2"/>
<dbReference type="RefSeq" id="WP_145364459.1">
    <property type="nucleotide sequence ID" value="NZ_CP036268.1"/>
</dbReference>
<sequence>MPTEIPLEIDCQTLHQRLEAGEKVTLIDCREQEEYETVCLKQATLIPMSEMEQRVSELNGQEDDELIIHCHHGGRSLRVAMWLRSQGFSKAKSLSGGIDEWATAIDPSLPRY</sequence>
<dbReference type="GO" id="GO:0016779">
    <property type="term" value="F:nucleotidyltransferase activity"/>
    <property type="evidence" value="ECO:0007669"/>
    <property type="project" value="UniProtKB-KW"/>
</dbReference>
<proteinExistence type="predicted"/>
<dbReference type="SMART" id="SM00450">
    <property type="entry name" value="RHOD"/>
    <property type="match status" value="1"/>
</dbReference>
<dbReference type="Proteomes" id="UP000317318">
    <property type="component" value="Chromosome"/>
</dbReference>
<dbReference type="InterPro" id="IPR036873">
    <property type="entry name" value="Rhodanese-like_dom_sf"/>
</dbReference>
<dbReference type="AlphaFoldDB" id="A0A517R3B6"/>
<keyword evidence="3" id="KW-1185">Reference proteome</keyword>
<evidence type="ECO:0000313" key="2">
    <source>
        <dbReference type="EMBL" id="QDT38337.1"/>
    </source>
</evidence>
<accession>A0A517R3B6</accession>
<dbReference type="PANTHER" id="PTHR43031">
    <property type="entry name" value="FAD-DEPENDENT OXIDOREDUCTASE"/>
    <property type="match status" value="1"/>
</dbReference>
<evidence type="ECO:0000313" key="3">
    <source>
        <dbReference type="Proteomes" id="UP000317318"/>
    </source>
</evidence>
<dbReference type="PANTHER" id="PTHR43031:SF17">
    <property type="entry name" value="SULFURTRANSFERASE YTWF-RELATED"/>
    <property type="match status" value="1"/>
</dbReference>
<dbReference type="SUPFAM" id="SSF52821">
    <property type="entry name" value="Rhodanese/Cell cycle control phosphatase"/>
    <property type="match status" value="1"/>
</dbReference>
<feature type="domain" description="Rhodanese" evidence="1">
    <location>
        <begin position="20"/>
        <end position="110"/>
    </location>
</feature>
<reference evidence="2 3" key="1">
    <citation type="submission" date="2019-02" db="EMBL/GenBank/DDBJ databases">
        <title>Deep-cultivation of Planctomycetes and their phenomic and genomic characterization uncovers novel biology.</title>
        <authorList>
            <person name="Wiegand S."/>
            <person name="Jogler M."/>
            <person name="Boedeker C."/>
            <person name="Pinto D."/>
            <person name="Vollmers J."/>
            <person name="Rivas-Marin E."/>
            <person name="Kohn T."/>
            <person name="Peeters S.H."/>
            <person name="Heuer A."/>
            <person name="Rast P."/>
            <person name="Oberbeckmann S."/>
            <person name="Bunk B."/>
            <person name="Jeske O."/>
            <person name="Meyerdierks A."/>
            <person name="Storesund J.E."/>
            <person name="Kallscheuer N."/>
            <person name="Luecker S."/>
            <person name="Lage O.M."/>
            <person name="Pohl T."/>
            <person name="Merkel B.J."/>
            <person name="Hornburger P."/>
            <person name="Mueller R.-W."/>
            <person name="Bruemmer F."/>
            <person name="Labrenz M."/>
            <person name="Spormann A.M."/>
            <person name="Op den Camp H."/>
            <person name="Overmann J."/>
            <person name="Amann R."/>
            <person name="Jetten M.S.M."/>
            <person name="Mascher T."/>
            <person name="Medema M.H."/>
            <person name="Devos D.P."/>
            <person name="Kaster A.-K."/>
            <person name="Ovreas L."/>
            <person name="Rohde M."/>
            <person name="Galperin M.Y."/>
            <person name="Jogler C."/>
        </authorList>
    </citation>
    <scope>NUCLEOTIDE SEQUENCE [LARGE SCALE GENOMIC DNA]</scope>
    <source>
        <strain evidence="2 3">Pan189</strain>
    </source>
</reference>
<organism evidence="2 3">
    <name type="scientific">Stratiformator vulcanicus</name>
    <dbReference type="NCBI Taxonomy" id="2527980"/>
    <lineage>
        <taxon>Bacteria</taxon>
        <taxon>Pseudomonadati</taxon>
        <taxon>Planctomycetota</taxon>
        <taxon>Planctomycetia</taxon>
        <taxon>Planctomycetales</taxon>
        <taxon>Planctomycetaceae</taxon>
        <taxon>Stratiformator</taxon>
    </lineage>
</organism>
<dbReference type="Gene3D" id="3.40.250.10">
    <property type="entry name" value="Rhodanese-like domain"/>
    <property type="match status" value="1"/>
</dbReference>
<keyword evidence="2" id="KW-0548">Nucleotidyltransferase</keyword>